<evidence type="ECO:0008006" key="4">
    <source>
        <dbReference type="Google" id="ProtNLM"/>
    </source>
</evidence>
<feature type="transmembrane region" description="Helical" evidence="1">
    <location>
        <begin position="34"/>
        <end position="56"/>
    </location>
</feature>
<comment type="caution">
    <text evidence="2">The sequence shown here is derived from an EMBL/GenBank/DDBJ whole genome shotgun (WGS) entry which is preliminary data.</text>
</comment>
<dbReference type="EMBL" id="DMZY01000223">
    <property type="protein sequence ID" value="HAV93021.1"/>
    <property type="molecule type" value="Genomic_DNA"/>
</dbReference>
<keyword evidence="1" id="KW-1133">Transmembrane helix</keyword>
<protein>
    <recommendedName>
        <fullName evidence="4">POTRA domain-containing protein</fullName>
    </recommendedName>
</protein>
<keyword evidence="1" id="KW-0812">Transmembrane</keyword>
<dbReference type="AlphaFoldDB" id="A0A350HBV5"/>
<reference evidence="2 3" key="1">
    <citation type="journal article" date="2018" name="Nat. Biotechnol.">
        <title>A standardized bacterial taxonomy based on genome phylogeny substantially revises the tree of life.</title>
        <authorList>
            <person name="Parks D.H."/>
            <person name="Chuvochina M."/>
            <person name="Waite D.W."/>
            <person name="Rinke C."/>
            <person name="Skarshewski A."/>
            <person name="Chaumeil P.A."/>
            <person name="Hugenholtz P."/>
        </authorList>
    </citation>
    <scope>NUCLEOTIDE SEQUENCE [LARGE SCALE GENOMIC DNA]</scope>
    <source>
        <strain evidence="2">UBA9956</strain>
    </source>
</reference>
<gene>
    <name evidence="2" type="ORF">DCW38_07585</name>
</gene>
<evidence type="ECO:0000313" key="3">
    <source>
        <dbReference type="Proteomes" id="UP000264062"/>
    </source>
</evidence>
<proteinExistence type="predicted"/>
<organism evidence="2 3">
    <name type="scientific">candidate division WOR-3 bacterium</name>
    <dbReference type="NCBI Taxonomy" id="2052148"/>
    <lineage>
        <taxon>Bacteria</taxon>
        <taxon>Bacteria division WOR-3</taxon>
    </lineage>
</organism>
<accession>A0A350HBV5</accession>
<dbReference type="Proteomes" id="UP000264062">
    <property type="component" value="Unassembled WGS sequence"/>
</dbReference>
<evidence type="ECO:0000256" key="1">
    <source>
        <dbReference type="SAM" id="Phobius"/>
    </source>
</evidence>
<name>A0A350HBV5_UNCW3</name>
<keyword evidence="1" id="KW-0472">Membrane</keyword>
<sequence>MKLRYYSNKGDRLYRHYTLQKKKKKNFMNKLPQATLRIMLLILIVSLSAFAINYFLKTGSMFAVKTIKIVVANEKSSVEQNSLDAFKGVNLNTLKKSDIAEFYNNKNSEYGVRSIQKILPSALKVILYRRFPIFLVNNEWVVNNDLSIFPYTEKCVNYIPLTVNESELKSIFDIPGLPTIHKQIIKERDLIRSMAFEGSNIYLRMKNGKLIVISAGQSLPSLKDASASDFKVLDFRFNNAIYVKK</sequence>
<evidence type="ECO:0000313" key="2">
    <source>
        <dbReference type="EMBL" id="HAV93021.1"/>
    </source>
</evidence>